<comment type="subcellular location">
    <subcellularLocation>
        <location evidence="3">Cytoplasm</location>
    </subcellularLocation>
    <subcellularLocation>
        <location evidence="2">Nucleus</location>
    </subcellularLocation>
</comment>
<gene>
    <name evidence="14" type="ORF">OHC33_006184</name>
</gene>
<evidence type="ECO:0000256" key="5">
    <source>
        <dbReference type="ARBA" id="ARBA00006169"/>
    </source>
</evidence>
<dbReference type="Gene3D" id="3.10.660.10">
    <property type="entry name" value="DPH Zinc finger"/>
    <property type="match status" value="1"/>
</dbReference>
<dbReference type="Gene3D" id="1.10.287.110">
    <property type="entry name" value="DnaJ domain"/>
    <property type="match status" value="1"/>
</dbReference>
<reference evidence="14 15" key="1">
    <citation type="submission" date="2022-12" db="EMBL/GenBank/DDBJ databases">
        <title>Genomic features and morphological characterization of a novel Knufia sp. strain isolated from spacecraft assembly facility.</title>
        <authorList>
            <person name="Teixeira M."/>
            <person name="Chander A.M."/>
            <person name="Stajich J.E."/>
            <person name="Venkateswaran K."/>
        </authorList>
    </citation>
    <scope>NUCLEOTIDE SEQUENCE [LARGE SCALE GENOMIC DNA]</scope>
    <source>
        <strain evidence="14 15">FJI-L2-BK-P2</strain>
    </source>
</reference>
<evidence type="ECO:0000256" key="8">
    <source>
        <dbReference type="ARBA" id="ARBA00022723"/>
    </source>
</evidence>
<evidence type="ECO:0000256" key="4">
    <source>
        <dbReference type="ARBA" id="ARBA00005156"/>
    </source>
</evidence>
<keyword evidence="11" id="KW-0539">Nucleus</keyword>
<dbReference type="InterPro" id="IPR036869">
    <property type="entry name" value="J_dom_sf"/>
</dbReference>
<keyword evidence="9" id="KW-0862">Zinc</keyword>
<dbReference type="Pfam" id="PF00226">
    <property type="entry name" value="DnaJ"/>
    <property type="match status" value="1"/>
</dbReference>
<dbReference type="Proteomes" id="UP001316803">
    <property type="component" value="Unassembled WGS sequence"/>
</dbReference>
<dbReference type="InterPro" id="IPR036671">
    <property type="entry name" value="DPH_MB_sf"/>
</dbReference>
<evidence type="ECO:0000256" key="11">
    <source>
        <dbReference type="ARBA" id="ARBA00023242"/>
    </source>
</evidence>
<name>A0AAN8I3F6_9EURO</name>
<dbReference type="SUPFAM" id="SSF46565">
    <property type="entry name" value="Chaperone J-domain"/>
    <property type="match status" value="1"/>
</dbReference>
<dbReference type="PROSITE" id="PS51074">
    <property type="entry name" value="DPH_MB"/>
    <property type="match status" value="1"/>
</dbReference>
<dbReference type="AlphaFoldDB" id="A0AAN8I3F6"/>
<keyword evidence="15" id="KW-1185">Reference proteome</keyword>
<evidence type="ECO:0000256" key="1">
    <source>
        <dbReference type="ARBA" id="ARBA00003474"/>
    </source>
</evidence>
<feature type="domain" description="DPH-type MB" evidence="13">
    <location>
        <begin position="112"/>
        <end position="172"/>
    </location>
</feature>
<evidence type="ECO:0000256" key="9">
    <source>
        <dbReference type="ARBA" id="ARBA00022833"/>
    </source>
</evidence>
<accession>A0AAN8I3F6</accession>
<evidence type="ECO:0000313" key="14">
    <source>
        <dbReference type="EMBL" id="KAK5952592.1"/>
    </source>
</evidence>
<sequence length="194" mass="21523">MSPSVAKSSEKSDYYTILGLPVPKRPGTAQLPLDTLKSAYRRTLLLHHPDKVAAQQASQKAALTPDRYFTVDQIAEAYETLSDPVSRSRYDEDLLKNKARLLARGRSKSGAGLETFDLEDLDYNDSSQKWSKKCRCGGSYSVSEQELEEVASEGEVVATCHGCSLCIRIIFDTVDEDSITSRQVMDSEHDLTPL</sequence>
<dbReference type="PROSITE" id="PS50076">
    <property type="entry name" value="DNAJ_2"/>
    <property type="match status" value="1"/>
</dbReference>
<dbReference type="GO" id="GO:0005737">
    <property type="term" value="C:cytoplasm"/>
    <property type="evidence" value="ECO:0007669"/>
    <property type="project" value="UniProtKB-SubCell"/>
</dbReference>
<dbReference type="GO" id="GO:0005634">
    <property type="term" value="C:nucleus"/>
    <property type="evidence" value="ECO:0007669"/>
    <property type="project" value="UniProtKB-SubCell"/>
</dbReference>
<evidence type="ECO:0000256" key="6">
    <source>
        <dbReference type="ARBA" id="ARBA00021797"/>
    </source>
</evidence>
<dbReference type="GO" id="GO:0046872">
    <property type="term" value="F:metal ion binding"/>
    <property type="evidence" value="ECO:0007669"/>
    <property type="project" value="UniProtKB-KW"/>
</dbReference>
<keyword evidence="10" id="KW-0408">Iron</keyword>
<dbReference type="SUPFAM" id="SSF144217">
    <property type="entry name" value="CSL zinc finger"/>
    <property type="match status" value="1"/>
</dbReference>
<proteinExistence type="inferred from homology"/>
<protein>
    <recommendedName>
        <fullName evidence="6">Diphthamide biosynthesis protein 4</fullName>
    </recommendedName>
</protein>
<evidence type="ECO:0000259" key="13">
    <source>
        <dbReference type="PROSITE" id="PS51074"/>
    </source>
</evidence>
<feature type="domain" description="J" evidence="12">
    <location>
        <begin position="13"/>
        <end position="94"/>
    </location>
</feature>
<keyword evidence="7" id="KW-0963">Cytoplasm</keyword>
<organism evidence="14 15">
    <name type="scientific">Knufia fluminis</name>
    <dbReference type="NCBI Taxonomy" id="191047"/>
    <lineage>
        <taxon>Eukaryota</taxon>
        <taxon>Fungi</taxon>
        <taxon>Dikarya</taxon>
        <taxon>Ascomycota</taxon>
        <taxon>Pezizomycotina</taxon>
        <taxon>Eurotiomycetes</taxon>
        <taxon>Chaetothyriomycetidae</taxon>
        <taxon>Chaetothyriales</taxon>
        <taxon>Trichomeriaceae</taxon>
        <taxon>Knufia</taxon>
    </lineage>
</organism>
<evidence type="ECO:0000256" key="7">
    <source>
        <dbReference type="ARBA" id="ARBA00022490"/>
    </source>
</evidence>
<evidence type="ECO:0000256" key="2">
    <source>
        <dbReference type="ARBA" id="ARBA00004123"/>
    </source>
</evidence>
<dbReference type="InterPro" id="IPR007872">
    <property type="entry name" value="DPH_MB_dom"/>
</dbReference>
<keyword evidence="8" id="KW-0479">Metal-binding</keyword>
<dbReference type="InterPro" id="IPR001623">
    <property type="entry name" value="DnaJ_domain"/>
</dbReference>
<dbReference type="SMART" id="SM00271">
    <property type="entry name" value="DnaJ"/>
    <property type="match status" value="1"/>
</dbReference>
<dbReference type="CDD" id="cd06257">
    <property type="entry name" value="DnaJ"/>
    <property type="match status" value="1"/>
</dbReference>
<dbReference type="Pfam" id="PF05207">
    <property type="entry name" value="Zn_ribbon_CSL"/>
    <property type="match status" value="1"/>
</dbReference>
<evidence type="ECO:0000313" key="15">
    <source>
        <dbReference type="Proteomes" id="UP001316803"/>
    </source>
</evidence>
<evidence type="ECO:0000256" key="10">
    <source>
        <dbReference type="ARBA" id="ARBA00023004"/>
    </source>
</evidence>
<dbReference type="PANTHER" id="PTHR21454">
    <property type="entry name" value="DPH3 HOMOLOG-RELATED"/>
    <property type="match status" value="1"/>
</dbReference>
<dbReference type="InterPro" id="IPR044248">
    <property type="entry name" value="DPH3/4-like"/>
</dbReference>
<comment type="similarity">
    <text evidence="5">Belongs to the DPH4 family.</text>
</comment>
<dbReference type="GO" id="GO:0017183">
    <property type="term" value="P:protein histidyl modification to diphthamide"/>
    <property type="evidence" value="ECO:0007669"/>
    <property type="project" value="InterPro"/>
</dbReference>
<comment type="caution">
    <text evidence="14">The sequence shown here is derived from an EMBL/GenBank/DDBJ whole genome shotgun (WGS) entry which is preliminary data.</text>
</comment>
<comment type="pathway">
    <text evidence="4">Protein modification; peptidyl-diphthamide biosynthesis.</text>
</comment>
<evidence type="ECO:0000259" key="12">
    <source>
        <dbReference type="PROSITE" id="PS50076"/>
    </source>
</evidence>
<dbReference type="EMBL" id="JAKLMC020000014">
    <property type="protein sequence ID" value="KAK5952592.1"/>
    <property type="molecule type" value="Genomic_DNA"/>
</dbReference>
<evidence type="ECO:0000256" key="3">
    <source>
        <dbReference type="ARBA" id="ARBA00004496"/>
    </source>
</evidence>
<dbReference type="PANTHER" id="PTHR21454:SF46">
    <property type="entry name" value="DIPHTHAMIDE BIOSYNTHESIS PROTEIN 4"/>
    <property type="match status" value="1"/>
</dbReference>
<comment type="function">
    <text evidence="1">Required for the first step of diphthamide biosynthesis, the transfer of 3-amino-3-carboxypropyl from S-adenosyl-L-methionine to a histidine residue. Diphthamide is a post-translational modification of histidine which occurs in elongation factor 2.</text>
</comment>